<feature type="region of interest" description="Disordered" evidence="1">
    <location>
        <begin position="324"/>
        <end position="636"/>
    </location>
</feature>
<dbReference type="InterPro" id="IPR021391">
    <property type="entry name" value="DUF3027"/>
</dbReference>
<feature type="compositionally biased region" description="Basic and acidic residues" evidence="1">
    <location>
        <begin position="111"/>
        <end position="124"/>
    </location>
</feature>
<organism evidence="2 3">
    <name type="scientific">Bifidobacterium phasiani</name>
    <dbReference type="NCBI Taxonomy" id="2834431"/>
    <lineage>
        <taxon>Bacteria</taxon>
        <taxon>Bacillati</taxon>
        <taxon>Actinomycetota</taxon>
        <taxon>Actinomycetes</taxon>
        <taxon>Bifidobacteriales</taxon>
        <taxon>Bifidobacteriaceae</taxon>
        <taxon>Bifidobacterium</taxon>
    </lineage>
</organism>
<feature type="compositionally biased region" description="Acidic residues" evidence="1">
    <location>
        <begin position="615"/>
        <end position="624"/>
    </location>
</feature>
<gene>
    <name evidence="2" type="ORF">KIH73_03125</name>
</gene>
<evidence type="ECO:0000256" key="1">
    <source>
        <dbReference type="SAM" id="MobiDB-lite"/>
    </source>
</evidence>
<evidence type="ECO:0000313" key="3">
    <source>
        <dbReference type="Proteomes" id="UP000812844"/>
    </source>
</evidence>
<accession>A0ABS6W796</accession>
<dbReference type="EMBL" id="JAHBBD010000005">
    <property type="protein sequence ID" value="MBW3082378.1"/>
    <property type="molecule type" value="Genomic_DNA"/>
</dbReference>
<proteinExistence type="predicted"/>
<dbReference type="Proteomes" id="UP000812844">
    <property type="component" value="Unassembled WGS sequence"/>
</dbReference>
<feature type="compositionally biased region" description="Acidic residues" evidence="1">
    <location>
        <begin position="461"/>
        <end position="473"/>
    </location>
</feature>
<protein>
    <submittedName>
        <fullName evidence="2">DUF3027 domain-containing protein</fullName>
    </submittedName>
</protein>
<name>A0ABS6W796_9BIFI</name>
<feature type="compositionally biased region" description="Acidic residues" evidence="1">
    <location>
        <begin position="387"/>
        <end position="403"/>
    </location>
</feature>
<feature type="compositionally biased region" description="Basic and acidic residues" evidence="1">
    <location>
        <begin position="324"/>
        <end position="338"/>
    </location>
</feature>
<dbReference type="Pfam" id="PF11228">
    <property type="entry name" value="DUF3027"/>
    <property type="match status" value="1"/>
</dbReference>
<comment type="caution">
    <text evidence="2">The sequence shown here is derived from an EMBL/GenBank/DDBJ whole genome shotgun (WGS) entry which is preliminary data.</text>
</comment>
<feature type="compositionally biased region" description="Acidic residues" evidence="1">
    <location>
        <begin position="412"/>
        <end position="425"/>
    </location>
</feature>
<feature type="compositionally biased region" description="Low complexity" evidence="1">
    <location>
        <begin position="602"/>
        <end position="614"/>
    </location>
</feature>
<feature type="compositionally biased region" description="Low complexity" evidence="1">
    <location>
        <begin position="147"/>
        <end position="164"/>
    </location>
</feature>
<keyword evidence="3" id="KW-1185">Reference proteome</keyword>
<feature type="region of interest" description="Disordered" evidence="1">
    <location>
        <begin position="99"/>
        <end position="175"/>
    </location>
</feature>
<evidence type="ECO:0000313" key="2">
    <source>
        <dbReference type="EMBL" id="MBW3082378.1"/>
    </source>
</evidence>
<feature type="compositionally biased region" description="Acidic residues" evidence="1">
    <location>
        <begin position="339"/>
        <end position="371"/>
    </location>
</feature>
<sequence length="636" mass="65592">MPDTMLDPQTIARAVACAAAEDPDLVGEFVDAIALDDGVTDFRFASAQRGYEGWQWSVTLYHDEELDRWTVNETSMVPADGALLPPQWVPWKDRLEPTDLSVTDSIGTEADDPRLEGGFRRTEPAEVGSDGATPEEDDDLTRPMQVRGGARARSGDAADAAEPGDGAGGTDGMAETADAAGGEAAAGDAAGDEAGGTTSVLDVSDAVEEFDLSRRHVMSPLGRSQTAKRWYEGPRGPKSLSTKTAAGHTCSTCGFFVPLKGELNLLFGVCANKWSPDDGRVVSLDHGCGEHSEIEPPEPTHLWVQSKPAFDDLHIDIIAQAPREESAEIELIERSRDRDEDEATDEDIDANVTAEDDEPEHDDAEGPEVEETLSIADGSDDGRADADAGDSEPGDSESSDPESDGPQSDGPEGTDDDRNEADGEAESGSASDDAETDSVSDGAGTEPGVAAAGDLSTGGEFDMDDGSDGDGDAADGAAAAEEFADEVAEPTEATGDDKAVPNDETADGGAETVGQPADGDMADGGTDGETASTERPVEGDADGAADAHEPSDETQDAQPEAAETGQGDAGEPVDGEPIATEAEPQADDATTTASDDGEPAGEQSQEPAPEATPAETDETAETDSAEATATDEQATA</sequence>
<feature type="compositionally biased region" description="Low complexity" evidence="1">
    <location>
        <begin position="625"/>
        <end position="636"/>
    </location>
</feature>
<reference evidence="2 3" key="1">
    <citation type="submission" date="2021-05" db="EMBL/GenBank/DDBJ databases">
        <title>Phylogenetic classification of ten novel species belonging to the genus Bifidobacterium comprising B. colchicus sp. nov., B. abeli sp. nov., B. bicoloris sp. nov., B. guerezis sp. nov., B. rosaliae sp. nov., B. santillanensis sp. nov., B. argentati sp. nov., B. amazzoni sp. nov., B. pluviali sp. nov., and B. pinnaculum sp. nov.</title>
        <authorList>
            <person name="Lugli G.A."/>
            <person name="Ruiz Garcia L."/>
            <person name="Margolles A."/>
            <person name="Ventura M."/>
        </authorList>
    </citation>
    <scope>NUCLEOTIDE SEQUENCE [LARGE SCALE GENOMIC DNA]</scope>
    <source>
        <strain evidence="2 3">6T3</strain>
    </source>
</reference>